<feature type="transmembrane region" description="Helical" evidence="1">
    <location>
        <begin position="80"/>
        <end position="102"/>
    </location>
</feature>
<name>A0ABV1NT73_9ACTN</name>
<evidence type="ECO:0000256" key="1">
    <source>
        <dbReference type="SAM" id="Phobius"/>
    </source>
</evidence>
<evidence type="ECO:0000313" key="2">
    <source>
        <dbReference type="EMBL" id="MEQ7845697.1"/>
    </source>
</evidence>
<accession>A0ABV1NT73</accession>
<keyword evidence="3" id="KW-1185">Reference proteome</keyword>
<sequence length="144" mass="15112">MPAAALPTPAPWWRYALLGALALGLSLMCASYAVPVVSATSTAAMSAMTATSSTLTAADGDQAPSSGLSAMCDAACASEMTTMVCSVIAIAAPLTMLILLVARRRTPFLGLLTRASIQTVHWFMRGRWRGHVPLSPTTLCVWRV</sequence>
<reference evidence="2 3" key="1">
    <citation type="submission" date="2024-02" db="EMBL/GenBank/DDBJ databases">
        <title>Full genome sequence of Nocardioides kribbensis.</title>
        <authorList>
            <person name="Poletto B.L."/>
            <person name="Silva G."/>
            <person name="Galante D."/>
            <person name="Campos K.R."/>
            <person name="Santos M.B.N."/>
            <person name="Sacchi C.T."/>
        </authorList>
    </citation>
    <scope>NUCLEOTIDE SEQUENCE [LARGE SCALE GENOMIC DNA]</scope>
    <source>
        <strain evidence="2 3">O4R</strain>
    </source>
</reference>
<proteinExistence type="predicted"/>
<organism evidence="2 3">
    <name type="scientific">Nocardioides kribbensis</name>
    <dbReference type="NCBI Taxonomy" id="305517"/>
    <lineage>
        <taxon>Bacteria</taxon>
        <taxon>Bacillati</taxon>
        <taxon>Actinomycetota</taxon>
        <taxon>Actinomycetes</taxon>
        <taxon>Propionibacteriales</taxon>
        <taxon>Nocardioidaceae</taxon>
        <taxon>Nocardioides</taxon>
    </lineage>
</organism>
<dbReference type="Proteomes" id="UP001482520">
    <property type="component" value="Unassembled WGS sequence"/>
</dbReference>
<dbReference type="EMBL" id="JBEGDP010000001">
    <property type="protein sequence ID" value="MEQ7845697.1"/>
    <property type="molecule type" value="Genomic_DNA"/>
</dbReference>
<keyword evidence="1" id="KW-1133">Transmembrane helix</keyword>
<gene>
    <name evidence="2" type="ORF">V6R90_00295</name>
</gene>
<protein>
    <recommendedName>
        <fullName evidence="4">DUF2946 domain-containing protein</fullName>
    </recommendedName>
</protein>
<keyword evidence="1" id="KW-0472">Membrane</keyword>
<dbReference type="RefSeq" id="WP_349803394.1">
    <property type="nucleotide sequence ID" value="NZ_JBEGDP010000001.1"/>
</dbReference>
<evidence type="ECO:0000313" key="3">
    <source>
        <dbReference type="Proteomes" id="UP001482520"/>
    </source>
</evidence>
<keyword evidence="1" id="KW-0812">Transmembrane</keyword>
<evidence type="ECO:0008006" key="4">
    <source>
        <dbReference type="Google" id="ProtNLM"/>
    </source>
</evidence>
<comment type="caution">
    <text evidence="2">The sequence shown here is derived from an EMBL/GenBank/DDBJ whole genome shotgun (WGS) entry which is preliminary data.</text>
</comment>